<dbReference type="EMBL" id="JABVXQ010000014">
    <property type="protein sequence ID" value="KAF6078083.1"/>
    <property type="molecule type" value="Genomic_DNA"/>
</dbReference>
<dbReference type="Proteomes" id="UP000664940">
    <property type="component" value="Unassembled WGS sequence"/>
</dbReference>
<proteinExistence type="predicted"/>
<organism evidence="2 3">
    <name type="scientific">Phyllostomus discolor</name>
    <name type="common">pale spear-nosed bat</name>
    <dbReference type="NCBI Taxonomy" id="89673"/>
    <lineage>
        <taxon>Eukaryota</taxon>
        <taxon>Metazoa</taxon>
        <taxon>Chordata</taxon>
        <taxon>Craniata</taxon>
        <taxon>Vertebrata</taxon>
        <taxon>Euteleostomi</taxon>
        <taxon>Mammalia</taxon>
        <taxon>Eutheria</taxon>
        <taxon>Laurasiatheria</taxon>
        <taxon>Chiroptera</taxon>
        <taxon>Yangochiroptera</taxon>
        <taxon>Phyllostomidae</taxon>
        <taxon>Phyllostominae</taxon>
        <taxon>Phyllostomus</taxon>
    </lineage>
</organism>
<name>A0A833YQ53_9CHIR</name>
<evidence type="ECO:0000256" key="1">
    <source>
        <dbReference type="SAM" id="MobiDB-lite"/>
    </source>
</evidence>
<sequence>MKPRKGQEGREGPAGPTAPTPCLSCKGLLPALCWAWCHFIAEDSEAQAGQSPASAQHWPSLSLKPPQLLLPNQTPRSSSLPSLPKASLASSSHSGSLYMPRPLPGPASQEGRRVSGERDKRSSRETSMREQL</sequence>
<gene>
    <name evidence="2" type="ORF">HJG60_009010</name>
</gene>
<feature type="compositionally biased region" description="Basic and acidic residues" evidence="1">
    <location>
        <begin position="1"/>
        <end position="11"/>
    </location>
</feature>
<evidence type="ECO:0000313" key="2">
    <source>
        <dbReference type="EMBL" id="KAF6078083.1"/>
    </source>
</evidence>
<feature type="compositionally biased region" description="Low complexity" evidence="1">
    <location>
        <begin position="59"/>
        <end position="97"/>
    </location>
</feature>
<feature type="region of interest" description="Disordered" evidence="1">
    <location>
        <begin position="1"/>
        <end position="21"/>
    </location>
</feature>
<accession>A0A833YQ53</accession>
<evidence type="ECO:0000313" key="3">
    <source>
        <dbReference type="Proteomes" id="UP000664940"/>
    </source>
</evidence>
<reference evidence="2 3" key="1">
    <citation type="journal article" date="2020" name="Nature">
        <title>Six reference-quality genomes reveal evolution of bat adaptations.</title>
        <authorList>
            <person name="Jebb D."/>
            <person name="Huang Z."/>
            <person name="Pippel M."/>
            <person name="Hughes G.M."/>
            <person name="Lavrichenko K."/>
            <person name="Devanna P."/>
            <person name="Winkler S."/>
            <person name="Jermiin L.S."/>
            <person name="Skirmuntt E.C."/>
            <person name="Katzourakis A."/>
            <person name="Burkitt-Gray L."/>
            <person name="Ray D.A."/>
            <person name="Sullivan K.A.M."/>
            <person name="Roscito J.G."/>
            <person name="Kirilenko B.M."/>
            <person name="Davalos L.M."/>
            <person name="Corthals A.P."/>
            <person name="Power M.L."/>
            <person name="Jones G."/>
            <person name="Ransome R.D."/>
            <person name="Dechmann D.K.N."/>
            <person name="Locatelli A.G."/>
            <person name="Puechmaille S.J."/>
            <person name="Fedrigo O."/>
            <person name="Jarvis E.D."/>
            <person name="Hiller M."/>
            <person name="Vernes S.C."/>
            <person name="Myers E.W."/>
            <person name="Teeling E.C."/>
        </authorList>
    </citation>
    <scope>NUCLEOTIDE SEQUENCE [LARGE SCALE GENOMIC DNA]</scope>
    <source>
        <strain evidence="2">Bat1K_MPI-CBG_1</strain>
    </source>
</reference>
<feature type="compositionally biased region" description="Basic and acidic residues" evidence="1">
    <location>
        <begin position="110"/>
        <end position="132"/>
    </location>
</feature>
<comment type="caution">
    <text evidence="2">The sequence shown here is derived from an EMBL/GenBank/DDBJ whole genome shotgun (WGS) entry which is preliminary data.</text>
</comment>
<protein>
    <submittedName>
        <fullName evidence="2">Uncharacterized protein</fullName>
    </submittedName>
</protein>
<feature type="region of interest" description="Disordered" evidence="1">
    <location>
        <begin position="45"/>
        <end position="132"/>
    </location>
</feature>
<dbReference type="AlphaFoldDB" id="A0A833YQ53"/>